<dbReference type="Gene3D" id="1.20.120.1760">
    <property type="match status" value="1"/>
</dbReference>
<sequence length="618" mass="65952">MAANKHHVYFVCPSVSEKKNHCSKQRPRFVSVVVEKLSRFLFRCFKTNFLGPPTHHPPTHRLARSLAVVRHPLVHHVLVEGGILFRRRQALLPALHEHPPHVAVPEFLEKVVAVLLRFQGLPGQKLFLVVVCDAPAPGPLVLPAAAVDVDADAGGPCRCGARWLFRFVVLAVGLACAPGPCAAESLSDRRERQRGIGAAGNAHTGGALGGSHGRCSFFGLGVRVFGSCCVVSNRAETGFCIRVAGNRGFGGCGGTRWGVGLHRDPTSDIQHNSYRSFQGKQALSYNTKPHHTTPHHTKPKVQANPNPRQPKMNFLWQQRVLLLVSALLSATPSPAIASSFVMPSVAGKPSGRPAFVAGRQEIGTGSCASKVLGVSPGGGGDDEETAVPQAESGAEPCATSAPLAASGATPLGPGAKTPPGFLRSRFPRFPWNRVPDYLTYARCLAIPVFVGLFYASLNGTSHLYTGTIFALASATDWFDGFLARRWDISTAFGAFLDPVADKLMVSTSLVLLSGRHGKVAAIPTLIILARELAVSALREWMAQRGERDTVKVGYQGKVKTFLTMTALTVLLYAPAEAGTASILYKVGIPMLYMSALITITSGSVYFMAAAPALLGTKQ</sequence>
<dbReference type="OrthoDB" id="10020554at2759"/>
<dbReference type="PROSITE" id="PS00379">
    <property type="entry name" value="CDP_ALCOHOL_P_TRANSF"/>
    <property type="match status" value="1"/>
</dbReference>
<dbReference type="Pfam" id="PF01066">
    <property type="entry name" value="CDP-OH_P_transf"/>
    <property type="match status" value="1"/>
</dbReference>
<keyword evidence="7" id="KW-0443">Lipid metabolism</keyword>
<dbReference type="InterPro" id="IPR048254">
    <property type="entry name" value="CDP_ALCOHOL_P_TRANSF_CS"/>
</dbReference>
<evidence type="ECO:0000256" key="10">
    <source>
        <dbReference type="ARBA" id="ARBA00023264"/>
    </source>
</evidence>
<evidence type="ECO:0000256" key="5">
    <source>
        <dbReference type="ARBA" id="ARBA00022692"/>
    </source>
</evidence>
<feature type="transmembrane region" description="Helical" evidence="13">
    <location>
        <begin position="437"/>
        <end position="457"/>
    </location>
</feature>
<evidence type="ECO:0000256" key="1">
    <source>
        <dbReference type="ARBA" id="ARBA00004141"/>
    </source>
</evidence>
<feature type="region of interest" description="Disordered" evidence="12">
    <location>
        <begin position="375"/>
        <end position="400"/>
    </location>
</feature>
<accession>A0A448YVU7</accession>
<keyword evidence="8 13" id="KW-0472">Membrane</keyword>
<dbReference type="GO" id="GO:0046474">
    <property type="term" value="P:glycerophospholipid biosynthetic process"/>
    <property type="evidence" value="ECO:0007669"/>
    <property type="project" value="TreeGrafter"/>
</dbReference>
<dbReference type="AlphaFoldDB" id="A0A448YVU7"/>
<evidence type="ECO:0000313" key="15">
    <source>
        <dbReference type="Proteomes" id="UP000291116"/>
    </source>
</evidence>
<dbReference type="GO" id="GO:0016020">
    <property type="term" value="C:membrane"/>
    <property type="evidence" value="ECO:0007669"/>
    <property type="project" value="UniProtKB-SubCell"/>
</dbReference>
<feature type="transmembrane region" description="Helical" evidence="13">
    <location>
        <begin position="561"/>
        <end position="584"/>
    </location>
</feature>
<evidence type="ECO:0000256" key="9">
    <source>
        <dbReference type="ARBA" id="ARBA00023209"/>
    </source>
</evidence>
<dbReference type="InterPro" id="IPR050324">
    <property type="entry name" value="CDP-alcohol_PTase-I"/>
</dbReference>
<name>A0A448YVU7_9STRA</name>
<dbReference type="PANTHER" id="PTHR14269">
    <property type="entry name" value="CDP-DIACYLGLYCEROL--GLYCEROL-3-PHOSPHATE 3-PHOSPHATIDYLTRANSFERASE-RELATED"/>
    <property type="match status" value="1"/>
</dbReference>
<proteinExistence type="inferred from homology"/>
<comment type="similarity">
    <text evidence="2 11">Belongs to the CDP-alcohol phosphatidyltransferase class-I family.</text>
</comment>
<dbReference type="InterPro" id="IPR000462">
    <property type="entry name" value="CDP-OH_P_trans"/>
</dbReference>
<evidence type="ECO:0000256" key="7">
    <source>
        <dbReference type="ARBA" id="ARBA00023098"/>
    </source>
</evidence>
<gene>
    <name evidence="14" type="ORF">PSNMU_V1.4_AUG-EV-PASAV3_0006520</name>
</gene>
<evidence type="ECO:0000256" key="8">
    <source>
        <dbReference type="ARBA" id="ARBA00023136"/>
    </source>
</evidence>
<evidence type="ECO:0000256" key="6">
    <source>
        <dbReference type="ARBA" id="ARBA00022989"/>
    </source>
</evidence>
<dbReference type="PANTHER" id="PTHR14269:SF62">
    <property type="entry name" value="CDP-DIACYLGLYCEROL--GLYCEROL-3-PHOSPHATE 3-PHOSPHATIDYLTRANSFERASE 1, CHLOROPLASTIC"/>
    <property type="match status" value="1"/>
</dbReference>
<evidence type="ECO:0000256" key="3">
    <source>
        <dbReference type="ARBA" id="ARBA00022516"/>
    </source>
</evidence>
<organism evidence="14 15">
    <name type="scientific">Pseudo-nitzschia multistriata</name>
    <dbReference type="NCBI Taxonomy" id="183589"/>
    <lineage>
        <taxon>Eukaryota</taxon>
        <taxon>Sar</taxon>
        <taxon>Stramenopiles</taxon>
        <taxon>Ochrophyta</taxon>
        <taxon>Bacillariophyta</taxon>
        <taxon>Bacillariophyceae</taxon>
        <taxon>Bacillariophycidae</taxon>
        <taxon>Bacillariales</taxon>
        <taxon>Bacillariaceae</taxon>
        <taxon>Pseudo-nitzschia</taxon>
    </lineage>
</organism>
<keyword evidence="15" id="KW-1185">Reference proteome</keyword>
<dbReference type="InterPro" id="IPR043130">
    <property type="entry name" value="CDP-OH_PTrfase_TM_dom"/>
</dbReference>
<keyword evidence="9" id="KW-0594">Phospholipid biosynthesis</keyword>
<evidence type="ECO:0000313" key="14">
    <source>
        <dbReference type="EMBL" id="VEU33922.1"/>
    </source>
</evidence>
<evidence type="ECO:0000256" key="13">
    <source>
        <dbReference type="SAM" id="Phobius"/>
    </source>
</evidence>
<dbReference type="InterPro" id="IPR004570">
    <property type="entry name" value="Phosphatidylglycerol_P_synth"/>
</dbReference>
<feature type="compositionally biased region" description="Basic residues" evidence="12">
    <location>
        <begin position="288"/>
        <end position="299"/>
    </location>
</feature>
<keyword evidence="5 13" id="KW-0812">Transmembrane</keyword>
<reference evidence="14 15" key="1">
    <citation type="submission" date="2019-01" db="EMBL/GenBank/DDBJ databases">
        <authorList>
            <person name="Ferrante I. M."/>
        </authorList>
    </citation>
    <scope>NUCLEOTIDE SEQUENCE [LARGE SCALE GENOMIC DNA]</scope>
    <source>
        <strain evidence="14 15">B856</strain>
    </source>
</reference>
<feature type="region of interest" description="Disordered" evidence="12">
    <location>
        <begin position="285"/>
        <end position="306"/>
    </location>
</feature>
<protein>
    <recommendedName>
        <fullName evidence="16">CDP-diacylglycerol--glycerol-3-phosphate 3-phosphatidyltransferase</fullName>
    </recommendedName>
</protein>
<evidence type="ECO:0000256" key="2">
    <source>
        <dbReference type="ARBA" id="ARBA00010441"/>
    </source>
</evidence>
<evidence type="ECO:0000256" key="12">
    <source>
        <dbReference type="SAM" id="MobiDB-lite"/>
    </source>
</evidence>
<dbReference type="NCBIfam" id="TIGR00560">
    <property type="entry name" value="pgsA"/>
    <property type="match status" value="1"/>
</dbReference>
<dbReference type="GO" id="GO:0008444">
    <property type="term" value="F:CDP-diacylglycerol-glycerol-3-phosphate 3-phosphatidyltransferase activity"/>
    <property type="evidence" value="ECO:0007669"/>
    <property type="project" value="InterPro"/>
</dbReference>
<feature type="transmembrane region" description="Helical" evidence="13">
    <location>
        <begin position="590"/>
        <end position="614"/>
    </location>
</feature>
<evidence type="ECO:0000256" key="4">
    <source>
        <dbReference type="ARBA" id="ARBA00022679"/>
    </source>
</evidence>
<keyword evidence="6 13" id="KW-1133">Transmembrane helix</keyword>
<keyword evidence="3" id="KW-0444">Lipid biosynthesis</keyword>
<keyword evidence="10" id="KW-1208">Phospholipid metabolism</keyword>
<keyword evidence="4 11" id="KW-0808">Transferase</keyword>
<evidence type="ECO:0000256" key="11">
    <source>
        <dbReference type="RuleBase" id="RU003750"/>
    </source>
</evidence>
<evidence type="ECO:0008006" key="16">
    <source>
        <dbReference type="Google" id="ProtNLM"/>
    </source>
</evidence>
<dbReference type="EMBL" id="CAACVS010000015">
    <property type="protein sequence ID" value="VEU33922.1"/>
    <property type="molecule type" value="Genomic_DNA"/>
</dbReference>
<comment type="subcellular location">
    <subcellularLocation>
        <location evidence="1">Membrane</location>
        <topology evidence="1">Multi-pass membrane protein</topology>
    </subcellularLocation>
</comment>
<dbReference type="Proteomes" id="UP000291116">
    <property type="component" value="Unassembled WGS sequence"/>
</dbReference>